<accession>A0A8H3ATM1</accession>
<dbReference type="PROSITE" id="PS50181">
    <property type="entry name" value="FBOX"/>
    <property type="match status" value="1"/>
</dbReference>
<comment type="caution">
    <text evidence="2">The sequence shown here is derived from an EMBL/GenBank/DDBJ whole genome shotgun (WGS) entry which is preliminary data.</text>
</comment>
<sequence length="570" mass="64867">MSKVARVSLGELPNEVILRILHYCTFRSILCYATTNRRGYNLVKNSVTLQLKIELEVAGLEMDEFASDATTLCLLQDLKRYRDAWSEMKLSPVIDLPMPKDRILLWELREGSFISAYSTLNGKLADAIQVIPLDSQELPKPIKFEFVFHEFTVDLSQKLVVLAVYSQDGVRIIFRSSETVSPHPLAQEPIITILLSFPITYREADSITLEVMGDILVTKFADIKSLSYEVLIWNWKTATLLNRISSRNGVCDLGFLDRQHLILYHAAPSDDSTALRAVSLRVYRDFLSPIENRDIHPDSDTYVIVDNHTNLDYTFSFIFPEIHPKMAILPSSLALRSDPIPGRLVHKTGSARLISTRAGTIGLIFPLSYDTRIQPQDVTYRIFVSTSGLFDLMNNHSETKTFEWSMWGEHNTRWFSDDNHQADWISWVSGSRYLRSSPGMGYSTLTLSILDFCPFSVKRHSEPHPNQIASSTQPLKGRNANVEQRWARTLRDWWNSPDWSNSDQRVFVDVVGSDVPTIVEVGLQNPVTSRLGWRSVTMAKVVPTKVWLIEGGHVIGKDVSVRPFEWISET</sequence>
<evidence type="ECO:0000259" key="1">
    <source>
        <dbReference type="PROSITE" id="PS50181"/>
    </source>
</evidence>
<reference evidence="2" key="1">
    <citation type="submission" date="2021-01" db="EMBL/GenBank/DDBJ databases">
        <authorList>
            <person name="Kaushik A."/>
        </authorList>
    </citation>
    <scope>NUCLEOTIDE SEQUENCE</scope>
    <source>
        <strain evidence="2">AG2-2IIIB</strain>
    </source>
</reference>
<dbReference type="EMBL" id="CAJMWT010002320">
    <property type="protein sequence ID" value="CAE6439725.1"/>
    <property type="molecule type" value="Genomic_DNA"/>
</dbReference>
<dbReference type="AlphaFoldDB" id="A0A8H3ATM1"/>
<evidence type="ECO:0000313" key="2">
    <source>
        <dbReference type="EMBL" id="CAE6439725.1"/>
    </source>
</evidence>
<dbReference type="InterPro" id="IPR036047">
    <property type="entry name" value="F-box-like_dom_sf"/>
</dbReference>
<dbReference type="Proteomes" id="UP000663843">
    <property type="component" value="Unassembled WGS sequence"/>
</dbReference>
<name>A0A8H3ATM1_9AGAM</name>
<dbReference type="SUPFAM" id="SSF81383">
    <property type="entry name" value="F-box domain"/>
    <property type="match status" value="1"/>
</dbReference>
<organism evidence="2 3">
    <name type="scientific">Rhizoctonia solani</name>
    <dbReference type="NCBI Taxonomy" id="456999"/>
    <lineage>
        <taxon>Eukaryota</taxon>
        <taxon>Fungi</taxon>
        <taxon>Dikarya</taxon>
        <taxon>Basidiomycota</taxon>
        <taxon>Agaricomycotina</taxon>
        <taxon>Agaricomycetes</taxon>
        <taxon>Cantharellales</taxon>
        <taxon>Ceratobasidiaceae</taxon>
        <taxon>Rhizoctonia</taxon>
    </lineage>
</organism>
<gene>
    <name evidence="2" type="ORF">RDB_LOCUS73857</name>
</gene>
<protein>
    <recommendedName>
        <fullName evidence="1">F-box domain-containing protein</fullName>
    </recommendedName>
</protein>
<proteinExistence type="predicted"/>
<dbReference type="InterPro" id="IPR001810">
    <property type="entry name" value="F-box_dom"/>
</dbReference>
<evidence type="ECO:0000313" key="3">
    <source>
        <dbReference type="Proteomes" id="UP000663843"/>
    </source>
</evidence>
<feature type="domain" description="F-box" evidence="1">
    <location>
        <begin position="6"/>
        <end position="53"/>
    </location>
</feature>